<evidence type="ECO:0000256" key="4">
    <source>
        <dbReference type="ARBA" id="ARBA00022833"/>
    </source>
</evidence>
<dbReference type="InterPro" id="IPR041891">
    <property type="entry name" value="Alpha_CA_prokaryot-like"/>
</dbReference>
<proteinExistence type="inferred from homology"/>
<dbReference type="InterPro" id="IPR036398">
    <property type="entry name" value="CA_dom_sf"/>
</dbReference>
<evidence type="ECO:0000259" key="7">
    <source>
        <dbReference type="PROSITE" id="PS51144"/>
    </source>
</evidence>
<protein>
    <recommendedName>
        <fullName evidence="2">carbonic anhydrase</fullName>
        <ecNumber evidence="2">4.2.1.1</ecNumber>
    </recommendedName>
</protein>
<dbReference type="GO" id="GO:0008270">
    <property type="term" value="F:zinc ion binding"/>
    <property type="evidence" value="ECO:0007669"/>
    <property type="project" value="InterPro"/>
</dbReference>
<dbReference type="PROSITE" id="PS51144">
    <property type="entry name" value="ALPHA_CA_2"/>
    <property type="match status" value="1"/>
</dbReference>
<dbReference type="InterPro" id="IPR023561">
    <property type="entry name" value="Carbonic_anhydrase_a-class"/>
</dbReference>
<evidence type="ECO:0000256" key="2">
    <source>
        <dbReference type="ARBA" id="ARBA00012925"/>
    </source>
</evidence>
<dbReference type="AlphaFoldDB" id="A0A3B0ZRJ8"/>
<keyword evidence="4" id="KW-0862">Zinc</keyword>
<dbReference type="PANTHER" id="PTHR18952:SF265">
    <property type="entry name" value="CARBONIC ANHYDRASE"/>
    <property type="match status" value="1"/>
</dbReference>
<dbReference type="SUPFAM" id="SSF51069">
    <property type="entry name" value="Carbonic anhydrase"/>
    <property type="match status" value="1"/>
</dbReference>
<keyword evidence="5 8" id="KW-0456">Lyase</keyword>
<evidence type="ECO:0000256" key="3">
    <source>
        <dbReference type="ARBA" id="ARBA00022723"/>
    </source>
</evidence>
<dbReference type="Gene3D" id="3.10.200.10">
    <property type="entry name" value="Alpha carbonic anhydrase"/>
    <property type="match status" value="1"/>
</dbReference>
<feature type="domain" description="Alpha-carbonic anhydrase" evidence="7">
    <location>
        <begin position="26"/>
        <end position="247"/>
    </location>
</feature>
<reference evidence="8" key="1">
    <citation type="submission" date="2018-06" db="EMBL/GenBank/DDBJ databases">
        <authorList>
            <person name="Zhirakovskaya E."/>
        </authorList>
    </citation>
    <scope>NUCLEOTIDE SEQUENCE</scope>
</reference>
<keyword evidence="3" id="KW-0479">Metal-binding</keyword>
<evidence type="ECO:0000256" key="6">
    <source>
        <dbReference type="ARBA" id="ARBA00048348"/>
    </source>
</evidence>
<dbReference type="EC" id="4.2.1.1" evidence="2"/>
<accession>A0A3B0ZRJ8</accession>
<dbReference type="InterPro" id="IPR001148">
    <property type="entry name" value="CA_dom"/>
</dbReference>
<evidence type="ECO:0000256" key="5">
    <source>
        <dbReference type="ARBA" id="ARBA00023239"/>
    </source>
</evidence>
<dbReference type="CDD" id="cd03124">
    <property type="entry name" value="alpha_CA_prokaryotic_like"/>
    <property type="match status" value="1"/>
</dbReference>
<organism evidence="8">
    <name type="scientific">hydrothermal vent metagenome</name>
    <dbReference type="NCBI Taxonomy" id="652676"/>
    <lineage>
        <taxon>unclassified sequences</taxon>
        <taxon>metagenomes</taxon>
        <taxon>ecological metagenomes</taxon>
    </lineage>
</organism>
<comment type="similarity">
    <text evidence="1">Belongs to the alpha-carbonic anhydrase family.</text>
</comment>
<evidence type="ECO:0000313" key="8">
    <source>
        <dbReference type="EMBL" id="VAW94321.1"/>
    </source>
</evidence>
<dbReference type="GO" id="GO:0004089">
    <property type="term" value="F:carbonate dehydratase activity"/>
    <property type="evidence" value="ECO:0007669"/>
    <property type="project" value="UniProtKB-EC"/>
</dbReference>
<evidence type="ECO:0000256" key="1">
    <source>
        <dbReference type="ARBA" id="ARBA00010718"/>
    </source>
</evidence>
<gene>
    <name evidence="8" type="ORF">MNBD_GAMMA23-2241</name>
</gene>
<comment type="catalytic activity">
    <reaction evidence="6">
        <text>hydrogencarbonate + H(+) = CO2 + H2O</text>
        <dbReference type="Rhea" id="RHEA:10748"/>
        <dbReference type="ChEBI" id="CHEBI:15377"/>
        <dbReference type="ChEBI" id="CHEBI:15378"/>
        <dbReference type="ChEBI" id="CHEBI:16526"/>
        <dbReference type="ChEBI" id="CHEBI:17544"/>
        <dbReference type="EC" id="4.2.1.1"/>
    </reaction>
</comment>
<dbReference type="PANTHER" id="PTHR18952">
    <property type="entry name" value="CARBONIC ANHYDRASE"/>
    <property type="match status" value="1"/>
</dbReference>
<dbReference type="SMART" id="SM01057">
    <property type="entry name" value="Carb_anhydrase"/>
    <property type="match status" value="1"/>
</dbReference>
<sequence length="247" mass="26834">MNLQQVFTVAAASAIVISSAFASGGAHWTYEGKEGPSHWGNLSHSYAMCKEGKKQSPIDISTTKKAKLSKINFSYTAQPKEILNNGHTVQVNMKKGSSVTVAGKTYNLLQFHFHAPSEHTINGKPADMVAHFVHQAKDGQLGVVGVLFKAGKTNAALAKLWKYMPQKEGDKNTLAAGITIAKLLPAKTNYYHYSGSLTTPPCSENVNWMVLQTSVSVSTAQVDAFSRVIHKNVRPVQSHHGRMVKSN</sequence>
<name>A0A3B0ZRJ8_9ZZZZ</name>
<dbReference type="Pfam" id="PF00194">
    <property type="entry name" value="Carb_anhydrase"/>
    <property type="match status" value="1"/>
</dbReference>
<dbReference type="EMBL" id="UOFT01000036">
    <property type="protein sequence ID" value="VAW94321.1"/>
    <property type="molecule type" value="Genomic_DNA"/>
</dbReference>